<dbReference type="Pfam" id="PF00001">
    <property type="entry name" value="7tm_1"/>
    <property type="match status" value="1"/>
</dbReference>
<sequence length="388" mass="44681">MDEGVLAVIGILTFCSVLGIFGNALVLCVYVRKRNKVASTVFIITLAGTDFMTCLIIIPYTIIVEYLRYEVKYDIFCKLYMFFITSNVPFSAFIMVAIAFDRYLCICHPFKQLLNAKRAKGIIVFMGLLAVTLGVITALNYGVYQLYIPTIELLLNDNINFQNLLSNFTETNSNLEKLYNESIWMAYNSTFDRILTTINAQTEYLQYTGICKTNEVIFDSVFTYRYQKAYSGIFVMAFIIVSMLYTLVLRSVLVRRTRRLKMNLQKSYGCVSNNNKDISMAATQVSINGQEIRSVSIHSRQRCIQLNRQMTIREKCLIANIKTALMLFVVTAVFTVFFLPAWLMAHLVIPYNIVVFYMYFFYNVANPIIYAFMNAAFRRDLKDISNCK</sequence>
<evidence type="ECO:0000256" key="4">
    <source>
        <dbReference type="ARBA" id="ARBA00022989"/>
    </source>
</evidence>
<comment type="subcellular location">
    <subcellularLocation>
        <location evidence="1">Cell membrane</location>
        <topology evidence="1">Multi-pass membrane protein</topology>
    </subcellularLocation>
</comment>
<reference evidence="12 13" key="1">
    <citation type="submission" date="2024-11" db="EMBL/GenBank/DDBJ databases">
        <title>Chromosome-level genome assembly of the freshwater bivalve Anodonta woodiana.</title>
        <authorList>
            <person name="Chen X."/>
        </authorList>
    </citation>
    <scope>NUCLEOTIDE SEQUENCE [LARGE SCALE GENOMIC DNA]</scope>
    <source>
        <strain evidence="12">MN2024</strain>
        <tissue evidence="12">Gills</tissue>
    </source>
</reference>
<dbReference type="PANTHER" id="PTHR24230">
    <property type="entry name" value="G-PROTEIN COUPLED RECEPTOR"/>
    <property type="match status" value="1"/>
</dbReference>
<evidence type="ECO:0000256" key="10">
    <source>
        <dbReference type="SAM" id="Phobius"/>
    </source>
</evidence>
<dbReference type="Proteomes" id="UP001634394">
    <property type="component" value="Unassembled WGS sequence"/>
</dbReference>
<evidence type="ECO:0000259" key="11">
    <source>
        <dbReference type="PROSITE" id="PS50262"/>
    </source>
</evidence>
<evidence type="ECO:0000256" key="2">
    <source>
        <dbReference type="ARBA" id="ARBA00022475"/>
    </source>
</evidence>
<proteinExistence type="inferred from homology"/>
<feature type="transmembrane region" description="Helical" evidence="10">
    <location>
        <begin position="42"/>
        <end position="67"/>
    </location>
</feature>
<comment type="similarity">
    <text evidence="9">Belongs to the G-protein coupled receptor 1 family.</text>
</comment>
<feature type="transmembrane region" description="Helical" evidence="10">
    <location>
        <begin position="349"/>
        <end position="372"/>
    </location>
</feature>
<evidence type="ECO:0000256" key="7">
    <source>
        <dbReference type="ARBA" id="ARBA00023170"/>
    </source>
</evidence>
<keyword evidence="5 9" id="KW-0297">G-protein coupled receptor</keyword>
<dbReference type="Gene3D" id="1.20.1070.10">
    <property type="entry name" value="Rhodopsin 7-helix transmembrane proteins"/>
    <property type="match status" value="1"/>
</dbReference>
<evidence type="ECO:0000256" key="6">
    <source>
        <dbReference type="ARBA" id="ARBA00023136"/>
    </source>
</evidence>
<dbReference type="InterPro" id="IPR017452">
    <property type="entry name" value="GPCR_Rhodpsn_7TM"/>
</dbReference>
<keyword evidence="2" id="KW-1003">Cell membrane</keyword>
<evidence type="ECO:0000256" key="8">
    <source>
        <dbReference type="ARBA" id="ARBA00023224"/>
    </source>
</evidence>
<dbReference type="CDD" id="cd00637">
    <property type="entry name" value="7tm_classA_rhodopsin-like"/>
    <property type="match status" value="1"/>
</dbReference>
<keyword evidence="6 10" id="KW-0472">Membrane</keyword>
<dbReference type="AlphaFoldDB" id="A0ABD3VIU7"/>
<feature type="transmembrane region" description="Helical" evidence="10">
    <location>
        <begin position="323"/>
        <end position="343"/>
    </location>
</feature>
<accession>A0ABD3VIU7</accession>
<feature type="transmembrane region" description="Helical" evidence="10">
    <location>
        <begin position="6"/>
        <end position="30"/>
    </location>
</feature>
<name>A0ABD3VIU7_SINWO</name>
<evidence type="ECO:0000256" key="3">
    <source>
        <dbReference type="ARBA" id="ARBA00022692"/>
    </source>
</evidence>
<gene>
    <name evidence="12" type="ORF">ACJMK2_007538</name>
</gene>
<dbReference type="SUPFAM" id="SSF81321">
    <property type="entry name" value="Family A G protein-coupled receptor-like"/>
    <property type="match status" value="1"/>
</dbReference>
<evidence type="ECO:0000256" key="1">
    <source>
        <dbReference type="ARBA" id="ARBA00004651"/>
    </source>
</evidence>
<protein>
    <recommendedName>
        <fullName evidence="11">G-protein coupled receptors family 1 profile domain-containing protein</fullName>
    </recommendedName>
</protein>
<dbReference type="GO" id="GO:0004930">
    <property type="term" value="F:G protein-coupled receptor activity"/>
    <property type="evidence" value="ECO:0007669"/>
    <property type="project" value="UniProtKB-KW"/>
</dbReference>
<dbReference type="PANTHER" id="PTHR24230:SF158">
    <property type="entry name" value="G-PROTEIN COUPLED RECEPTORS FAMILY 1 PROFILE DOMAIN-CONTAINING PROTEIN"/>
    <property type="match status" value="1"/>
</dbReference>
<organism evidence="12 13">
    <name type="scientific">Sinanodonta woodiana</name>
    <name type="common">Chinese pond mussel</name>
    <name type="synonym">Anodonta woodiana</name>
    <dbReference type="NCBI Taxonomy" id="1069815"/>
    <lineage>
        <taxon>Eukaryota</taxon>
        <taxon>Metazoa</taxon>
        <taxon>Spiralia</taxon>
        <taxon>Lophotrochozoa</taxon>
        <taxon>Mollusca</taxon>
        <taxon>Bivalvia</taxon>
        <taxon>Autobranchia</taxon>
        <taxon>Heteroconchia</taxon>
        <taxon>Palaeoheterodonta</taxon>
        <taxon>Unionida</taxon>
        <taxon>Unionoidea</taxon>
        <taxon>Unionidae</taxon>
        <taxon>Unioninae</taxon>
        <taxon>Sinanodonta</taxon>
    </lineage>
</organism>
<dbReference type="PROSITE" id="PS00237">
    <property type="entry name" value="G_PROTEIN_RECEP_F1_1"/>
    <property type="match status" value="1"/>
</dbReference>
<keyword evidence="13" id="KW-1185">Reference proteome</keyword>
<evidence type="ECO:0000313" key="12">
    <source>
        <dbReference type="EMBL" id="KAL3861509.1"/>
    </source>
</evidence>
<dbReference type="PRINTS" id="PR00237">
    <property type="entry name" value="GPCRRHODOPSN"/>
</dbReference>
<keyword evidence="3 9" id="KW-0812">Transmembrane</keyword>
<evidence type="ECO:0000256" key="5">
    <source>
        <dbReference type="ARBA" id="ARBA00023040"/>
    </source>
</evidence>
<dbReference type="GO" id="GO:0005886">
    <property type="term" value="C:plasma membrane"/>
    <property type="evidence" value="ECO:0007669"/>
    <property type="project" value="UniProtKB-SubCell"/>
</dbReference>
<comment type="caution">
    <text evidence="12">The sequence shown here is derived from an EMBL/GenBank/DDBJ whole genome shotgun (WGS) entry which is preliminary data.</text>
</comment>
<feature type="domain" description="G-protein coupled receptors family 1 profile" evidence="11">
    <location>
        <begin position="22"/>
        <end position="370"/>
    </location>
</feature>
<keyword evidence="8 9" id="KW-0807">Transducer</keyword>
<feature type="transmembrane region" description="Helical" evidence="10">
    <location>
        <begin position="229"/>
        <end position="253"/>
    </location>
</feature>
<dbReference type="EMBL" id="JBJQND010000011">
    <property type="protein sequence ID" value="KAL3861509.1"/>
    <property type="molecule type" value="Genomic_DNA"/>
</dbReference>
<evidence type="ECO:0000313" key="13">
    <source>
        <dbReference type="Proteomes" id="UP001634394"/>
    </source>
</evidence>
<feature type="transmembrane region" description="Helical" evidence="10">
    <location>
        <begin position="79"/>
        <end position="100"/>
    </location>
</feature>
<dbReference type="InterPro" id="IPR000276">
    <property type="entry name" value="GPCR_Rhodpsn"/>
</dbReference>
<feature type="transmembrane region" description="Helical" evidence="10">
    <location>
        <begin position="121"/>
        <end position="144"/>
    </location>
</feature>
<dbReference type="PROSITE" id="PS50262">
    <property type="entry name" value="G_PROTEIN_RECEP_F1_2"/>
    <property type="match status" value="1"/>
</dbReference>
<keyword evidence="4 10" id="KW-1133">Transmembrane helix</keyword>
<keyword evidence="7 9" id="KW-0675">Receptor</keyword>
<evidence type="ECO:0000256" key="9">
    <source>
        <dbReference type="RuleBase" id="RU000688"/>
    </source>
</evidence>